<sequence>MDQISILSTKTLSEEQRQVFLDADFDLLEQDFIEIKNNLFQLDKFNDNLIFSSQNAVVSLMEQSGWEILRTKMVFCVGIKTKELLEANGFTVSVYMDYASELAEIITLIYGKESYTFLSGNLRKETLPAALKSEGITFNEIEVYQTALAPFKISDQENFDGIMFFSPSAVESYLTNNKIKKEICFCVGNTTAKALELNKVKNIVIAEIPTIEDVIIEVIQYYNPEESIEPTAEN</sequence>
<dbReference type="Pfam" id="PF02602">
    <property type="entry name" value="HEM4"/>
    <property type="match status" value="1"/>
</dbReference>
<dbReference type="SUPFAM" id="SSF69618">
    <property type="entry name" value="HemD-like"/>
    <property type="match status" value="1"/>
</dbReference>
<dbReference type="CDD" id="cd06578">
    <property type="entry name" value="HemD"/>
    <property type="match status" value="1"/>
</dbReference>
<dbReference type="OrthoDB" id="1523900at2"/>
<dbReference type="GO" id="GO:0004852">
    <property type="term" value="F:uroporphyrinogen-III synthase activity"/>
    <property type="evidence" value="ECO:0007669"/>
    <property type="project" value="InterPro"/>
</dbReference>
<keyword evidence="3" id="KW-1185">Reference proteome</keyword>
<dbReference type="STRING" id="178355.SAMN04488062_10874"/>
<dbReference type="InterPro" id="IPR003754">
    <property type="entry name" value="4pyrrol_synth_uPrphyn_synth"/>
</dbReference>
<dbReference type="PANTHER" id="PTHR12390:SF0">
    <property type="entry name" value="UROPORPHYRINOGEN-III SYNTHASE"/>
    <property type="match status" value="1"/>
</dbReference>
<evidence type="ECO:0000313" key="3">
    <source>
        <dbReference type="Proteomes" id="UP000199274"/>
    </source>
</evidence>
<dbReference type="GO" id="GO:0005829">
    <property type="term" value="C:cytosol"/>
    <property type="evidence" value="ECO:0007669"/>
    <property type="project" value="TreeGrafter"/>
</dbReference>
<dbReference type="Proteomes" id="UP000199274">
    <property type="component" value="Unassembled WGS sequence"/>
</dbReference>
<dbReference type="Gene3D" id="3.40.50.10090">
    <property type="match status" value="2"/>
</dbReference>
<organism evidence="2 3">
    <name type="scientific">Flavobacterium omnivorum</name>
    <dbReference type="NCBI Taxonomy" id="178355"/>
    <lineage>
        <taxon>Bacteria</taxon>
        <taxon>Pseudomonadati</taxon>
        <taxon>Bacteroidota</taxon>
        <taxon>Flavobacteriia</taxon>
        <taxon>Flavobacteriales</taxon>
        <taxon>Flavobacteriaceae</taxon>
        <taxon>Flavobacterium</taxon>
    </lineage>
</organism>
<name>A0A1G8CRX6_9FLAO</name>
<dbReference type="PANTHER" id="PTHR12390">
    <property type="entry name" value="UROPORPHYRINOGEN III SYNTHASE"/>
    <property type="match status" value="1"/>
</dbReference>
<dbReference type="AlphaFoldDB" id="A0A1G8CRX6"/>
<reference evidence="3" key="1">
    <citation type="submission" date="2016-10" db="EMBL/GenBank/DDBJ databases">
        <authorList>
            <person name="Varghese N."/>
            <person name="Submissions S."/>
        </authorList>
    </citation>
    <scope>NUCLEOTIDE SEQUENCE [LARGE SCALE GENOMIC DNA]</scope>
    <source>
        <strain evidence="3">CGMCC 1.2747</strain>
    </source>
</reference>
<evidence type="ECO:0000313" key="2">
    <source>
        <dbReference type="EMBL" id="SDH48255.1"/>
    </source>
</evidence>
<evidence type="ECO:0000259" key="1">
    <source>
        <dbReference type="Pfam" id="PF02602"/>
    </source>
</evidence>
<gene>
    <name evidence="2" type="ORF">SAMN04488062_10874</name>
</gene>
<dbReference type="InterPro" id="IPR036108">
    <property type="entry name" value="4pyrrol_syn_uPrphyn_synt_sf"/>
</dbReference>
<dbReference type="EMBL" id="FNDB01000008">
    <property type="protein sequence ID" value="SDH48255.1"/>
    <property type="molecule type" value="Genomic_DNA"/>
</dbReference>
<dbReference type="GO" id="GO:0006780">
    <property type="term" value="P:uroporphyrinogen III biosynthetic process"/>
    <property type="evidence" value="ECO:0007669"/>
    <property type="project" value="InterPro"/>
</dbReference>
<dbReference type="InterPro" id="IPR039793">
    <property type="entry name" value="UROS/Hem4"/>
</dbReference>
<dbReference type="RefSeq" id="WP_091257457.1">
    <property type="nucleotide sequence ID" value="NZ_FNDB01000008.1"/>
</dbReference>
<accession>A0A1G8CRX6</accession>
<proteinExistence type="predicted"/>
<feature type="domain" description="Tetrapyrrole biosynthesis uroporphyrinogen III synthase" evidence="1">
    <location>
        <begin position="32"/>
        <end position="215"/>
    </location>
</feature>
<protein>
    <submittedName>
        <fullName evidence="2">Uroporphyrinogen-III synthase</fullName>
    </submittedName>
</protein>